<evidence type="ECO:0000313" key="1">
    <source>
        <dbReference type="EMBL" id="KJV90952.1"/>
    </source>
</evidence>
<reference evidence="1 2" key="1">
    <citation type="submission" date="2015-02" db="EMBL/GenBank/DDBJ databases">
        <title>Genome Sequencing of Rickettsiales.</title>
        <authorList>
            <person name="Daugherty S.C."/>
            <person name="Su Q."/>
            <person name="Abolude K."/>
            <person name="Beier-Sexton M."/>
            <person name="Carlyon J.A."/>
            <person name="Carter R."/>
            <person name="Day N.P."/>
            <person name="Dumler S.J."/>
            <person name="Dyachenko V."/>
            <person name="Godinez A."/>
            <person name="Kurtti T.J."/>
            <person name="Lichay M."/>
            <person name="Mullins K.E."/>
            <person name="Ott S."/>
            <person name="Pappas-Brown V."/>
            <person name="Paris D.H."/>
            <person name="Patel P."/>
            <person name="Richards A.L."/>
            <person name="Sadzewicz L."/>
            <person name="Sears K."/>
            <person name="Seidman D."/>
            <person name="Sengamalay N."/>
            <person name="Stenos J."/>
            <person name="Tallon L.J."/>
            <person name="Vincent G."/>
            <person name="Fraser C.M."/>
            <person name="Munderloh U."/>
            <person name="Dunning-Hotopp J.C."/>
        </authorList>
    </citation>
    <scope>NUCLEOTIDE SEQUENCE [LARGE SCALE GENOMIC DNA]</scope>
    <source>
        <strain evidence="1 2">RML Mogi</strain>
    </source>
</reference>
<dbReference type="Proteomes" id="UP000033689">
    <property type="component" value="Unassembled WGS sequence"/>
</dbReference>
<evidence type="ECO:0000313" key="2">
    <source>
        <dbReference type="Proteomes" id="UP000033689"/>
    </source>
</evidence>
<gene>
    <name evidence="1" type="ORF">RBEMOGI_1687</name>
</gene>
<protein>
    <submittedName>
        <fullName evidence="1">Uncharacterized protein</fullName>
    </submittedName>
</protein>
<proteinExistence type="predicted"/>
<comment type="caution">
    <text evidence="1">The sequence shown here is derived from an EMBL/GenBank/DDBJ whole genome shotgun (WGS) entry which is preliminary data.</text>
</comment>
<accession>A0A0F3QF94</accession>
<dbReference type="PATRIC" id="fig|1359194.3.peg.1729"/>
<organism evidence="1 2">
    <name type="scientific">Rickettsia bellii str. RML Mogi</name>
    <dbReference type="NCBI Taxonomy" id="1359194"/>
    <lineage>
        <taxon>Bacteria</taxon>
        <taxon>Pseudomonadati</taxon>
        <taxon>Pseudomonadota</taxon>
        <taxon>Alphaproteobacteria</taxon>
        <taxon>Rickettsiales</taxon>
        <taxon>Rickettsiaceae</taxon>
        <taxon>Rickettsieae</taxon>
        <taxon>Rickettsia</taxon>
        <taxon>belli group</taxon>
    </lineage>
</organism>
<name>A0A0F3QF94_RICBE</name>
<dbReference type="AlphaFoldDB" id="A0A0F3QF94"/>
<dbReference type="EMBL" id="LAOJ01000004">
    <property type="protein sequence ID" value="KJV90952.1"/>
    <property type="molecule type" value="Genomic_DNA"/>
</dbReference>
<sequence>MIKETKKYDISIGTSIYDTLRKTNRKNERLIAEFIDNSLQSFLDHEDELTNRPNSDKCKVQIT</sequence>